<dbReference type="EMBL" id="JAJA02000001">
    <property type="protein sequence ID" value="KWS03540.1"/>
    <property type="molecule type" value="Genomic_DNA"/>
</dbReference>
<reference evidence="10 11" key="1">
    <citation type="journal article" date="2014" name="Genome Announc.">
        <title>Draft Genome Sequence of Lysobacter capsici AZ78, a Bacterium Antagonistic to Plant-Pathogenic Oomycetes.</title>
        <authorList>
            <person name="Puopolo G."/>
            <person name="Sonego P."/>
            <person name="Engelen K."/>
            <person name="Pertot I."/>
        </authorList>
    </citation>
    <scope>NUCLEOTIDE SEQUENCE [LARGE SCALE GENOMIC DNA]</scope>
    <source>
        <strain evidence="10 11">AZ78</strain>
    </source>
</reference>
<sequence length="212" mass="23432">MAGPERSAEAPFAEAPPTADPAVGRASADPFTGPDSDPPAEDDDSPLFEDGRVSPARRERRRGRPEQTPTQRALGLLTRREHSRKELTRKLTSRGLDREEVVAAVDRLADAGWQNDHRFAESLIRSRAGNGYGPVHIRAELNMHGLDSEAIAQALAAYEGNWLENARDLLRRRFGEDFASDPALRCKAADLLMRRGFDGDTARNANRFCAED</sequence>
<comment type="similarity">
    <text evidence="2 5">Belongs to the RecX family.</text>
</comment>
<evidence type="ECO:0000256" key="2">
    <source>
        <dbReference type="ARBA" id="ARBA00009695"/>
    </source>
</evidence>
<dbReference type="Proteomes" id="UP000023435">
    <property type="component" value="Unassembled WGS sequence"/>
</dbReference>
<evidence type="ECO:0000259" key="8">
    <source>
        <dbReference type="Pfam" id="PF21981"/>
    </source>
</evidence>
<dbReference type="NCBIfam" id="NF001054">
    <property type="entry name" value="PRK00117.2-1"/>
    <property type="match status" value="1"/>
</dbReference>
<name>A0A108U6N6_9GAMM</name>
<dbReference type="Pfam" id="PF02631">
    <property type="entry name" value="RecX_HTH2"/>
    <property type="match status" value="1"/>
</dbReference>
<feature type="compositionally biased region" description="Acidic residues" evidence="6">
    <location>
        <begin position="38"/>
        <end position="47"/>
    </location>
</feature>
<comment type="function">
    <text evidence="5">Modulates RecA activity.</text>
</comment>
<proteinExistence type="inferred from homology"/>
<evidence type="ECO:0000256" key="4">
    <source>
        <dbReference type="ARBA" id="ARBA00022490"/>
    </source>
</evidence>
<dbReference type="InterPro" id="IPR053925">
    <property type="entry name" value="RecX_HTH_3rd"/>
</dbReference>
<evidence type="ECO:0000259" key="9">
    <source>
        <dbReference type="Pfam" id="PF21982"/>
    </source>
</evidence>
<feature type="domain" description="RecX third three-helical" evidence="8">
    <location>
        <begin position="163"/>
        <end position="204"/>
    </location>
</feature>
<comment type="subcellular location">
    <subcellularLocation>
        <location evidence="1 5">Cytoplasm</location>
    </subcellularLocation>
</comment>
<evidence type="ECO:0000256" key="1">
    <source>
        <dbReference type="ARBA" id="ARBA00004496"/>
    </source>
</evidence>
<dbReference type="PANTHER" id="PTHR33602:SF1">
    <property type="entry name" value="REGULATORY PROTEIN RECX FAMILY PROTEIN"/>
    <property type="match status" value="1"/>
</dbReference>
<feature type="compositionally biased region" description="Low complexity" evidence="6">
    <location>
        <begin position="9"/>
        <end position="22"/>
    </location>
</feature>
<feature type="compositionally biased region" description="Basic and acidic residues" evidence="6">
    <location>
        <begin position="78"/>
        <end position="91"/>
    </location>
</feature>
<dbReference type="InterPro" id="IPR036388">
    <property type="entry name" value="WH-like_DNA-bd_sf"/>
</dbReference>
<dbReference type="InterPro" id="IPR053924">
    <property type="entry name" value="RecX_HTH_2nd"/>
</dbReference>
<keyword evidence="11" id="KW-1185">Reference proteome</keyword>
<protein>
    <recommendedName>
        <fullName evidence="3 5">Regulatory protein RecX</fullName>
    </recommendedName>
</protein>
<feature type="domain" description="RecX second three-helical" evidence="7">
    <location>
        <begin position="115"/>
        <end position="155"/>
    </location>
</feature>
<dbReference type="GO" id="GO:0005737">
    <property type="term" value="C:cytoplasm"/>
    <property type="evidence" value="ECO:0007669"/>
    <property type="project" value="UniProtKB-SubCell"/>
</dbReference>
<dbReference type="InterPro" id="IPR003783">
    <property type="entry name" value="Regulatory_RecX"/>
</dbReference>
<dbReference type="InterPro" id="IPR053926">
    <property type="entry name" value="RecX_HTH_1st"/>
</dbReference>
<dbReference type="Pfam" id="PF21981">
    <property type="entry name" value="RecX_HTH3"/>
    <property type="match status" value="1"/>
</dbReference>
<gene>
    <name evidence="5" type="primary">recX</name>
    <name evidence="10" type="ORF">AZ78_1088</name>
</gene>
<dbReference type="PANTHER" id="PTHR33602">
    <property type="entry name" value="REGULATORY PROTEIN RECX FAMILY PROTEIN"/>
    <property type="match status" value="1"/>
</dbReference>
<feature type="domain" description="RecX first three-helical" evidence="9">
    <location>
        <begin position="71"/>
        <end position="108"/>
    </location>
</feature>
<evidence type="ECO:0000256" key="6">
    <source>
        <dbReference type="SAM" id="MobiDB-lite"/>
    </source>
</evidence>
<feature type="region of interest" description="Disordered" evidence="6">
    <location>
        <begin position="1"/>
        <end position="91"/>
    </location>
</feature>
<keyword evidence="4 5" id="KW-0963">Cytoplasm</keyword>
<organism evidence="10 11">
    <name type="scientific">Lysobacter capsici AZ78</name>
    <dbReference type="NCBI Taxonomy" id="1444315"/>
    <lineage>
        <taxon>Bacteria</taxon>
        <taxon>Pseudomonadati</taxon>
        <taxon>Pseudomonadota</taxon>
        <taxon>Gammaproteobacteria</taxon>
        <taxon>Lysobacterales</taxon>
        <taxon>Lysobacteraceae</taxon>
        <taxon>Lysobacter</taxon>
    </lineage>
</organism>
<dbReference type="AlphaFoldDB" id="A0A108U6N6"/>
<comment type="caution">
    <text evidence="10">The sequence shown here is derived from an EMBL/GenBank/DDBJ whole genome shotgun (WGS) entry which is preliminary data.</text>
</comment>
<evidence type="ECO:0000256" key="5">
    <source>
        <dbReference type="HAMAP-Rule" id="MF_01114"/>
    </source>
</evidence>
<evidence type="ECO:0000256" key="3">
    <source>
        <dbReference type="ARBA" id="ARBA00018111"/>
    </source>
</evidence>
<evidence type="ECO:0000313" key="10">
    <source>
        <dbReference type="EMBL" id="KWS03540.1"/>
    </source>
</evidence>
<dbReference type="HAMAP" id="MF_01114">
    <property type="entry name" value="RecX"/>
    <property type="match status" value="1"/>
</dbReference>
<dbReference type="Pfam" id="PF21982">
    <property type="entry name" value="RecX_HTH1"/>
    <property type="match status" value="1"/>
</dbReference>
<dbReference type="GO" id="GO:0006282">
    <property type="term" value="P:regulation of DNA repair"/>
    <property type="evidence" value="ECO:0007669"/>
    <property type="project" value="UniProtKB-UniRule"/>
</dbReference>
<evidence type="ECO:0000259" key="7">
    <source>
        <dbReference type="Pfam" id="PF02631"/>
    </source>
</evidence>
<accession>A0A108U6N6</accession>
<evidence type="ECO:0000313" key="11">
    <source>
        <dbReference type="Proteomes" id="UP000023435"/>
    </source>
</evidence>
<dbReference type="Gene3D" id="1.10.10.10">
    <property type="entry name" value="Winged helix-like DNA-binding domain superfamily/Winged helix DNA-binding domain"/>
    <property type="match status" value="3"/>
</dbReference>